<evidence type="ECO:0000313" key="2">
    <source>
        <dbReference type="EMBL" id="GAE31019.1"/>
    </source>
</evidence>
<reference evidence="2" key="1">
    <citation type="journal article" date="2014" name="Genome Announc.">
        <title>Draft Genome Sequences of Three Alkaliphilic Bacillus Strains, Bacillus wakoensis JCM 9140T, Bacillus akibai JCM 9157T, and Bacillus hemicellulosilyticus JCM 9152T.</title>
        <authorList>
            <person name="Yuki M."/>
            <person name="Oshima K."/>
            <person name="Suda W."/>
            <person name="Oshida Y."/>
            <person name="Kitamura K."/>
            <person name="Iida T."/>
            <person name="Hattori M."/>
            <person name="Ohkuma M."/>
        </authorList>
    </citation>
    <scope>NUCLEOTIDE SEQUENCE [LARGE SCALE GENOMIC DNA]</scope>
    <source>
        <strain evidence="2">JCM 9152</strain>
    </source>
</reference>
<dbReference type="OrthoDB" id="2182676at2"/>
<evidence type="ECO:0000256" key="1">
    <source>
        <dbReference type="SAM" id="Phobius"/>
    </source>
</evidence>
<evidence type="ECO:0000313" key="3">
    <source>
        <dbReference type="Proteomes" id="UP000018895"/>
    </source>
</evidence>
<comment type="caution">
    <text evidence="2">The sequence shown here is derived from an EMBL/GenBank/DDBJ whole genome shotgun (WGS) entry which is preliminary data.</text>
</comment>
<gene>
    <name evidence="2" type="ORF">JCM9152_2457</name>
</gene>
<name>W4QI70_9BACI</name>
<feature type="transmembrane region" description="Helical" evidence="1">
    <location>
        <begin position="106"/>
        <end position="136"/>
    </location>
</feature>
<keyword evidence="1" id="KW-0812">Transmembrane</keyword>
<evidence type="ECO:0008006" key="4">
    <source>
        <dbReference type="Google" id="ProtNLM"/>
    </source>
</evidence>
<dbReference type="RefSeq" id="WP_035344192.1">
    <property type="nucleotide sequence ID" value="NZ_BAUU01000015.1"/>
</dbReference>
<dbReference type="EMBL" id="BAUU01000015">
    <property type="protein sequence ID" value="GAE31019.1"/>
    <property type="molecule type" value="Genomic_DNA"/>
</dbReference>
<keyword evidence="3" id="KW-1185">Reference proteome</keyword>
<accession>W4QI70</accession>
<protein>
    <recommendedName>
        <fullName evidence="4">YESV protein</fullName>
    </recommendedName>
</protein>
<feature type="transmembrane region" description="Helical" evidence="1">
    <location>
        <begin position="26"/>
        <end position="52"/>
    </location>
</feature>
<feature type="transmembrane region" description="Helical" evidence="1">
    <location>
        <begin position="81"/>
        <end position="100"/>
    </location>
</feature>
<keyword evidence="1" id="KW-1133">Transmembrane helix</keyword>
<keyword evidence="1" id="KW-0472">Membrane</keyword>
<organism evidence="2 3">
    <name type="scientific">Halalkalibacter hemicellulosilyticusJCM 9152</name>
    <dbReference type="NCBI Taxonomy" id="1236971"/>
    <lineage>
        <taxon>Bacteria</taxon>
        <taxon>Bacillati</taxon>
        <taxon>Bacillota</taxon>
        <taxon>Bacilli</taxon>
        <taxon>Bacillales</taxon>
        <taxon>Bacillaceae</taxon>
        <taxon>Halalkalibacter</taxon>
    </lineage>
</organism>
<feature type="transmembrane region" description="Helical" evidence="1">
    <location>
        <begin position="178"/>
        <end position="200"/>
    </location>
</feature>
<proteinExistence type="predicted"/>
<sequence length="218" mass="25048">MNNQEGMWGSFYRISEKIMYACYLNFLWIIFTVLGLGVFGFMPATVAMYTVYRKFLLGESHVRIFKLFATTYKNEFIKSNLFGLLLIVVGYVLYVDFVFLSTLSGFVGTLLTGVFLIAALLYLILALYLIPVYVHYDLKFFQYIKQSILIGFISPLMTISMLLGLFLLYLLFDFIPGLIPLFFFSVIGFCIMGNAHVAFMRLERKKEALKEQTAENAS</sequence>
<feature type="transmembrane region" description="Helical" evidence="1">
    <location>
        <begin position="148"/>
        <end position="172"/>
    </location>
</feature>
<dbReference type="STRING" id="1236971.JCM9152_2457"/>
<dbReference type="Proteomes" id="UP000018895">
    <property type="component" value="Unassembled WGS sequence"/>
</dbReference>
<dbReference type="InterPro" id="IPR006938">
    <property type="entry name" value="DUF624"/>
</dbReference>
<dbReference type="AlphaFoldDB" id="W4QI70"/>
<dbReference type="Pfam" id="PF04854">
    <property type="entry name" value="DUF624"/>
    <property type="match status" value="1"/>
</dbReference>